<gene>
    <name evidence="5" type="primary">6046332</name>
    <name evidence="4" type="ORF">CpipJ_CPIJ013412</name>
</gene>
<dbReference type="SUPFAM" id="SSF49265">
    <property type="entry name" value="Fibronectin type III"/>
    <property type="match status" value="2"/>
</dbReference>
<comment type="subcellular location">
    <subcellularLocation>
        <location evidence="1">Membrane</location>
        <topology evidence="1">Single-pass type I membrane protein</topology>
    </subcellularLocation>
</comment>
<dbReference type="InterPro" id="IPR050713">
    <property type="entry name" value="RTP_Phos/Ushers"/>
</dbReference>
<dbReference type="GO" id="GO:0016020">
    <property type="term" value="C:membrane"/>
    <property type="evidence" value="ECO:0007669"/>
    <property type="project" value="UniProtKB-SubCell"/>
</dbReference>
<dbReference type="STRING" id="7176.B0X1M8"/>
<organism>
    <name type="scientific">Culex quinquefasciatus</name>
    <name type="common">Southern house mosquito</name>
    <name type="synonym">Culex pungens</name>
    <dbReference type="NCBI Taxonomy" id="7176"/>
    <lineage>
        <taxon>Eukaryota</taxon>
        <taxon>Metazoa</taxon>
        <taxon>Ecdysozoa</taxon>
        <taxon>Arthropoda</taxon>
        <taxon>Hexapoda</taxon>
        <taxon>Insecta</taxon>
        <taxon>Pterygota</taxon>
        <taxon>Neoptera</taxon>
        <taxon>Endopterygota</taxon>
        <taxon>Diptera</taxon>
        <taxon>Nematocera</taxon>
        <taxon>Culicoidea</taxon>
        <taxon>Culicidae</taxon>
        <taxon>Culicinae</taxon>
        <taxon>Culicini</taxon>
        <taxon>Culex</taxon>
        <taxon>Culex</taxon>
    </lineage>
</organism>
<evidence type="ECO:0000256" key="2">
    <source>
        <dbReference type="SAM" id="MobiDB-lite"/>
    </source>
</evidence>
<dbReference type="OrthoDB" id="10253954at2759"/>
<name>B0X1M8_CULQU</name>
<feature type="domain" description="Fibronectin type-III" evidence="3">
    <location>
        <begin position="171"/>
        <end position="230"/>
    </location>
</feature>
<dbReference type="PANTHER" id="PTHR46957">
    <property type="entry name" value="CYTOKINE RECEPTOR"/>
    <property type="match status" value="1"/>
</dbReference>
<dbReference type="PRINTS" id="PR00014">
    <property type="entry name" value="FNTYPEIII"/>
</dbReference>
<dbReference type="CDD" id="cd00063">
    <property type="entry name" value="FN3"/>
    <property type="match status" value="2"/>
</dbReference>
<dbReference type="Proteomes" id="UP000002320">
    <property type="component" value="Unassembled WGS sequence"/>
</dbReference>
<dbReference type="SMART" id="SM00060">
    <property type="entry name" value="FN3"/>
    <property type="match status" value="2"/>
</dbReference>
<protein>
    <submittedName>
        <fullName evidence="4 5">Receptor tyrosine phosphatase type r2a</fullName>
    </submittedName>
</protein>
<reference evidence="4" key="1">
    <citation type="submission" date="2007-03" db="EMBL/GenBank/DDBJ databases">
        <title>Annotation of Culex pipiens quinquefasciatus.</title>
        <authorList>
            <consortium name="The Broad Institute Genome Sequencing Platform"/>
            <person name="Atkinson P.W."/>
            <person name="Hemingway J."/>
            <person name="Christensen B.M."/>
            <person name="Higgs S."/>
            <person name="Kodira C."/>
            <person name="Hannick L."/>
            <person name="Megy K."/>
            <person name="O'Leary S."/>
            <person name="Pearson M."/>
            <person name="Haas B.J."/>
            <person name="Mauceli E."/>
            <person name="Wortman J.R."/>
            <person name="Lee N.H."/>
            <person name="Guigo R."/>
            <person name="Stanke M."/>
            <person name="Alvarado L."/>
            <person name="Amedeo P."/>
            <person name="Antoine C.H."/>
            <person name="Arensburger P."/>
            <person name="Bidwell S.L."/>
            <person name="Crawford M."/>
            <person name="Camaro F."/>
            <person name="Devon K."/>
            <person name="Engels R."/>
            <person name="Hammond M."/>
            <person name="Howarth C."/>
            <person name="Koehrsen M."/>
            <person name="Lawson D."/>
            <person name="Montgomery P."/>
            <person name="Nene V."/>
            <person name="Nusbaum C."/>
            <person name="Puiu D."/>
            <person name="Romero-Severson J."/>
            <person name="Severson D.W."/>
            <person name="Shumway M."/>
            <person name="Sisk P."/>
            <person name="Stolte C."/>
            <person name="Zeng Q."/>
            <person name="Eisenstadt E."/>
            <person name="Fraser-Liggett C."/>
            <person name="Strausberg R."/>
            <person name="Galagan J."/>
            <person name="Birren B."/>
            <person name="Collins F.H."/>
        </authorList>
    </citation>
    <scope>NUCLEOTIDE SEQUENCE [LARGE SCALE GENOMIC DNA]</scope>
    <source>
        <strain evidence="4">JHB</strain>
    </source>
</reference>
<dbReference type="InterPro" id="IPR036116">
    <property type="entry name" value="FN3_sf"/>
</dbReference>
<dbReference type="Pfam" id="PF00041">
    <property type="entry name" value="fn3"/>
    <property type="match status" value="2"/>
</dbReference>
<dbReference type="InterPro" id="IPR013783">
    <property type="entry name" value="Ig-like_fold"/>
</dbReference>
<dbReference type="eggNOG" id="KOG4228">
    <property type="taxonomic scope" value="Eukaryota"/>
</dbReference>
<dbReference type="KEGG" id="cqu:CpipJ_CPIJ013412"/>
<dbReference type="VEuPathDB" id="VectorBase:CPIJ013412"/>
<evidence type="ECO:0000313" key="4">
    <source>
        <dbReference type="EMBL" id="EDS38756.1"/>
    </source>
</evidence>
<reference evidence="5" key="2">
    <citation type="submission" date="2020-05" db="UniProtKB">
        <authorList>
            <consortium name="EnsemblMetazoa"/>
        </authorList>
    </citation>
    <scope>IDENTIFICATION</scope>
    <source>
        <strain evidence="5">JHB</strain>
    </source>
</reference>
<dbReference type="FunFam" id="2.60.40.10:FF:001111">
    <property type="entry name" value="tyrosine-protein phosphatase Lar isoform X1"/>
    <property type="match status" value="1"/>
</dbReference>
<feature type="region of interest" description="Disordered" evidence="2">
    <location>
        <begin position="123"/>
        <end position="177"/>
    </location>
</feature>
<evidence type="ECO:0000259" key="3">
    <source>
        <dbReference type="PROSITE" id="PS50853"/>
    </source>
</evidence>
<proteinExistence type="predicted"/>
<dbReference type="InterPro" id="IPR003961">
    <property type="entry name" value="FN3_dom"/>
</dbReference>
<dbReference type="PANTHER" id="PTHR46957:SF6">
    <property type="entry name" value="PROTEIN-TYROSINE-PHOSPHATASE"/>
    <property type="match status" value="1"/>
</dbReference>
<dbReference type="AlphaFoldDB" id="B0X1M8"/>
<accession>B0X1M8</accession>
<keyword evidence="6" id="KW-1185">Reference proteome</keyword>
<dbReference type="PROSITE" id="PS50853">
    <property type="entry name" value="FN3"/>
    <property type="match status" value="2"/>
</dbReference>
<dbReference type="InParanoid" id="B0X1M8"/>
<dbReference type="EnsemblMetazoa" id="CPIJ013412-RA">
    <property type="protein sequence ID" value="CPIJ013412-PA"/>
    <property type="gene ID" value="CPIJ013412"/>
</dbReference>
<dbReference type="EMBL" id="DS232264">
    <property type="protein sequence ID" value="EDS38756.1"/>
    <property type="molecule type" value="Genomic_DNA"/>
</dbReference>
<feature type="compositionally biased region" description="Low complexity" evidence="2">
    <location>
        <begin position="165"/>
        <end position="174"/>
    </location>
</feature>
<feature type="domain" description="Fibronectin type-III" evidence="3">
    <location>
        <begin position="4"/>
        <end position="98"/>
    </location>
</feature>
<dbReference type="VEuPathDB" id="VectorBase:CQUJHB015208"/>
<dbReference type="HOGENOM" id="CLU_1205797_0_0_1"/>
<evidence type="ECO:0000313" key="6">
    <source>
        <dbReference type="Proteomes" id="UP000002320"/>
    </source>
</evidence>
<keyword evidence="4" id="KW-0675">Receptor</keyword>
<evidence type="ECO:0000313" key="5">
    <source>
        <dbReference type="EnsemblMetazoa" id="CPIJ013412-PA"/>
    </source>
</evidence>
<evidence type="ECO:0000256" key="1">
    <source>
        <dbReference type="ARBA" id="ARBA00004479"/>
    </source>
</evidence>
<dbReference type="Gene3D" id="2.60.40.10">
    <property type="entry name" value="Immunoglobulins"/>
    <property type="match status" value="2"/>
</dbReference>
<sequence length="230" mass="25322">MESAPRNIQVRPLSSSTMVITWEPPETPNGQVTGYKVYYTTNPNQPEASWDSQMVDNSELTTISELTPHAIYTIRVQAFTSMGAGPMSNPVQVKTQQGKANGAIKRLTLSSVATIPLTDTLNRAVESESESEPESVESGLFGDLESESESESSKLEQLESESEPESGVPSQPSSFRATDIGETAVTLQWSRPTHSGENIVHYELYWNDTYANEQHHQCKPHGWLTTSVCV</sequence>